<dbReference type="AlphaFoldDB" id="A0AA38GJJ2"/>
<dbReference type="PANTHER" id="PTHR34560">
    <property type="entry name" value="POLYKETIDE CYCLASE/DEHYDRASE/LIPID TRANSPORT SUPERFAMILY PROTEIN"/>
    <property type="match status" value="1"/>
</dbReference>
<comment type="caution">
    <text evidence="2">The sequence shown here is derived from an EMBL/GenBank/DDBJ whole genome shotgun (WGS) entry which is preliminary data.</text>
</comment>
<evidence type="ECO:0000313" key="3">
    <source>
        <dbReference type="Proteomes" id="UP000824469"/>
    </source>
</evidence>
<dbReference type="PANTHER" id="PTHR34560:SF1">
    <property type="entry name" value="START DOMAIN-CONTAINING PROTEIN"/>
    <property type="match status" value="1"/>
</dbReference>
<feature type="compositionally biased region" description="Basic and acidic residues" evidence="1">
    <location>
        <begin position="431"/>
        <end position="444"/>
    </location>
</feature>
<proteinExistence type="predicted"/>
<dbReference type="OMA" id="ESTLYPH"/>
<name>A0AA38GJJ2_TAXCH</name>
<dbReference type="Gene3D" id="3.30.530.20">
    <property type="match status" value="1"/>
</dbReference>
<dbReference type="InterPro" id="IPR023393">
    <property type="entry name" value="START-like_dom_sf"/>
</dbReference>
<evidence type="ECO:0000313" key="2">
    <source>
        <dbReference type="EMBL" id="KAH9322633.1"/>
    </source>
</evidence>
<dbReference type="SUPFAM" id="SSF55961">
    <property type="entry name" value="Bet v1-like"/>
    <property type="match status" value="1"/>
</dbReference>
<sequence length="444" mass="49737">MKQDTDEFRVMYREGPKGTLFHTLLAEGYVNGPMDSSLCVGVESTLYPHWWPQFYMPTFKIIESRCLKKIRIGEELSLVRMKVPWPLATREMLFQYFELEYFEEDIIVVLLKSVSDSQVDNSIPGLSSEDIPKAEGAVRMDLMGGFALQKVNSTQSYFRTMLNLDIKMDFVPPSLINFISRQLIGRGYKLYQKSVLAASNGDDNFRKILEHGPLYIRIRAGLQSNKGIERGNLSTLAKQEVKKSHSVSVDEVANSEQIEESKTKGKAAAMGLHDIATSNGVSASGVESVLSNGVEEYHYETSPVPKQGMSFPAINSIDQPRVEGNMSYIDPETRKALEVLDNVIAFVQRLAPGDAFQNQVMSPIIASEPQFPRLDFKGLSESLPDQFCNDNTAASFLPAWKVAEKVDEIESHNELARNHCKQDANSNFDNKINKVESDVPSSDK</sequence>
<reference evidence="2 3" key="1">
    <citation type="journal article" date="2021" name="Nat. Plants">
        <title>The Taxus genome provides insights into paclitaxel biosynthesis.</title>
        <authorList>
            <person name="Xiong X."/>
            <person name="Gou J."/>
            <person name="Liao Q."/>
            <person name="Li Y."/>
            <person name="Zhou Q."/>
            <person name="Bi G."/>
            <person name="Li C."/>
            <person name="Du R."/>
            <person name="Wang X."/>
            <person name="Sun T."/>
            <person name="Guo L."/>
            <person name="Liang H."/>
            <person name="Lu P."/>
            <person name="Wu Y."/>
            <person name="Zhang Z."/>
            <person name="Ro D.K."/>
            <person name="Shang Y."/>
            <person name="Huang S."/>
            <person name="Yan J."/>
        </authorList>
    </citation>
    <scope>NUCLEOTIDE SEQUENCE [LARGE SCALE GENOMIC DNA]</scope>
    <source>
        <strain evidence="2">Ta-2019</strain>
    </source>
</reference>
<organism evidence="2 3">
    <name type="scientific">Taxus chinensis</name>
    <name type="common">Chinese yew</name>
    <name type="synonym">Taxus wallichiana var. chinensis</name>
    <dbReference type="NCBI Taxonomy" id="29808"/>
    <lineage>
        <taxon>Eukaryota</taxon>
        <taxon>Viridiplantae</taxon>
        <taxon>Streptophyta</taxon>
        <taxon>Embryophyta</taxon>
        <taxon>Tracheophyta</taxon>
        <taxon>Spermatophyta</taxon>
        <taxon>Pinopsida</taxon>
        <taxon>Pinidae</taxon>
        <taxon>Conifers II</taxon>
        <taxon>Cupressales</taxon>
        <taxon>Taxaceae</taxon>
        <taxon>Taxus</taxon>
    </lineage>
</organism>
<gene>
    <name evidence="2" type="ORF">KI387_017272</name>
</gene>
<feature type="non-terminal residue" evidence="2">
    <location>
        <position position="1"/>
    </location>
</feature>
<protein>
    <submittedName>
        <fullName evidence="2">Uncharacterized protein</fullName>
    </submittedName>
</protein>
<feature type="region of interest" description="Disordered" evidence="1">
    <location>
        <begin position="421"/>
        <end position="444"/>
    </location>
</feature>
<dbReference type="Proteomes" id="UP000824469">
    <property type="component" value="Unassembled WGS sequence"/>
</dbReference>
<evidence type="ECO:0000256" key="1">
    <source>
        <dbReference type="SAM" id="MobiDB-lite"/>
    </source>
</evidence>
<accession>A0AA38GJJ2</accession>
<keyword evidence="3" id="KW-1185">Reference proteome</keyword>
<dbReference type="EMBL" id="JAHRHJ020000003">
    <property type="protein sequence ID" value="KAH9322633.1"/>
    <property type="molecule type" value="Genomic_DNA"/>
</dbReference>